<reference evidence="2 3" key="1">
    <citation type="journal article" date="2014" name="Int. J. Syst. Evol. Microbiol.">
        <title>Complete genome sequence of Corynebacterium casei LMG S-19264T (=DSM 44701T), isolated from a smear-ripened cheese.</title>
        <authorList>
            <consortium name="US DOE Joint Genome Institute (JGI-PGF)"/>
            <person name="Walter F."/>
            <person name="Albersmeier A."/>
            <person name="Kalinowski J."/>
            <person name="Ruckert C."/>
        </authorList>
    </citation>
    <scope>NUCLEOTIDE SEQUENCE [LARGE SCALE GENOMIC DNA]</scope>
    <source>
        <strain evidence="2 3">NBRC 112785</strain>
    </source>
</reference>
<dbReference type="AlphaFoldDB" id="A0AA37TY30"/>
<dbReference type="EMBL" id="BSPO01000002">
    <property type="protein sequence ID" value="GLS83426.1"/>
    <property type="molecule type" value="Genomic_DNA"/>
</dbReference>
<organism evidence="2 3">
    <name type="scientific">Paraferrimonas haliotis</name>
    <dbReference type="NCBI Taxonomy" id="2013866"/>
    <lineage>
        <taxon>Bacteria</taxon>
        <taxon>Pseudomonadati</taxon>
        <taxon>Pseudomonadota</taxon>
        <taxon>Gammaproteobacteria</taxon>
        <taxon>Alteromonadales</taxon>
        <taxon>Ferrimonadaceae</taxon>
        <taxon>Paraferrimonas</taxon>
    </lineage>
</organism>
<evidence type="ECO:0000313" key="2">
    <source>
        <dbReference type="EMBL" id="GLS83426.1"/>
    </source>
</evidence>
<dbReference type="Pfam" id="PF09350">
    <property type="entry name" value="DJC28_CD"/>
    <property type="match status" value="1"/>
</dbReference>
<comment type="caution">
    <text evidence="2">The sequence shown here is derived from an EMBL/GenBank/DDBJ whole genome shotgun (WGS) entry which is preliminary data.</text>
</comment>
<name>A0AA37TY30_9GAMM</name>
<protein>
    <recommendedName>
        <fullName evidence="1">DnaJ homologue subfamily C member 28 conserved domain-containing protein</fullName>
    </recommendedName>
</protein>
<evidence type="ECO:0000259" key="1">
    <source>
        <dbReference type="Pfam" id="PF09350"/>
    </source>
</evidence>
<gene>
    <name evidence="2" type="ORF">GCM10007894_14030</name>
</gene>
<keyword evidence="3" id="KW-1185">Reference proteome</keyword>
<accession>A0AA37TY30</accession>
<evidence type="ECO:0000313" key="3">
    <source>
        <dbReference type="Proteomes" id="UP001157439"/>
    </source>
</evidence>
<dbReference type="RefSeq" id="WP_095497021.1">
    <property type="nucleotide sequence ID" value="NZ_BSPO01000002.1"/>
</dbReference>
<dbReference type="Proteomes" id="UP001157439">
    <property type="component" value="Unassembled WGS sequence"/>
</dbReference>
<feature type="domain" description="DnaJ homologue subfamily C member 28 conserved" evidence="1">
    <location>
        <begin position="13"/>
        <end position="73"/>
    </location>
</feature>
<dbReference type="InterPro" id="IPR018961">
    <property type="entry name" value="DnaJ_homolog_subfam-C_membr-28"/>
</dbReference>
<sequence length="97" mass="11112">MADFLDAHIARSLKKLEQAGGLDNNPHKAKPLELDGYFRAPKETRAVNRFLADAGFIPPKVELLAKIHDKQQEYDLNPTAELRKELIELRLKYDTLK</sequence>
<proteinExistence type="predicted"/>